<sequence>MISIPQLYELYLQHQQVQTDTRNIQPNDIFFALKGPNFNGNAFAQDALNKGAAYAVVDEAPNQPNEKILMVENVLQTLQQLALHHRKQFSIPFLAITGSNGKTTTKELINAVLSSHYICYTTQGNLNNHIGIPLTILRIKKDAQIAVIEMGANHQKEIAGYCTYTLPTHGIITNCGKAHLEGFGGIEGVRKGKGELYDFIRDNKGTIFMNADYDYLWNMSNNITERITYGTQNADIIGNIAGTNEMLAVQITKGTNEIKTIHTHLVGEYNLPNVLCAVAVGKYFNVPEEKIKTAIEAYQPNNSRSQLIEYNNNHIILDAYNANPTSMKAAIENFAKIPSQHKIVMIGGMMELGADSVYEHQQIVNLLQQFNWQAVILVGGDFKHVNHPYLYLEDSIAAADWFKNQHLNNTYVLIKGSRSMQMEKILNK</sequence>
<dbReference type="GO" id="GO:0008766">
    <property type="term" value="F:UDP-N-acetylmuramoylalanyl-D-glutamyl-2,6-diaminopimelate-D-alanyl-D-alanine ligase activity"/>
    <property type="evidence" value="ECO:0007669"/>
    <property type="project" value="RHEA"/>
</dbReference>
<dbReference type="Pfam" id="PF01225">
    <property type="entry name" value="Mur_ligase"/>
    <property type="match status" value="1"/>
</dbReference>
<dbReference type="Gene3D" id="3.90.190.20">
    <property type="entry name" value="Mur ligase, C-terminal domain"/>
    <property type="match status" value="1"/>
</dbReference>
<evidence type="ECO:0000313" key="15">
    <source>
        <dbReference type="EMBL" id="PZX64648.1"/>
    </source>
</evidence>
<dbReference type="NCBIfam" id="TIGR01143">
    <property type="entry name" value="murF"/>
    <property type="match status" value="1"/>
</dbReference>
<comment type="pathway">
    <text evidence="10 11">Cell wall biogenesis; peptidoglycan biosynthesis.</text>
</comment>
<dbReference type="InterPro" id="IPR013221">
    <property type="entry name" value="Mur_ligase_cen"/>
</dbReference>
<evidence type="ECO:0000259" key="14">
    <source>
        <dbReference type="Pfam" id="PF08245"/>
    </source>
</evidence>
<evidence type="ECO:0000259" key="13">
    <source>
        <dbReference type="Pfam" id="PF02875"/>
    </source>
</evidence>
<evidence type="ECO:0000256" key="9">
    <source>
        <dbReference type="ARBA" id="ARBA00023316"/>
    </source>
</evidence>
<dbReference type="RefSeq" id="WP_170120371.1">
    <property type="nucleotide sequence ID" value="NZ_QKZV01000002.1"/>
</dbReference>
<keyword evidence="9 10" id="KW-0961">Cell wall biogenesis/degradation</keyword>
<dbReference type="UniPathway" id="UPA00219"/>
<dbReference type="Pfam" id="PF02875">
    <property type="entry name" value="Mur_ligase_C"/>
    <property type="match status" value="1"/>
</dbReference>
<dbReference type="InterPro" id="IPR000713">
    <property type="entry name" value="Mur_ligase_N"/>
</dbReference>
<evidence type="ECO:0000256" key="11">
    <source>
        <dbReference type="RuleBase" id="RU004136"/>
    </source>
</evidence>
<gene>
    <name evidence="10" type="primary">murF</name>
    <name evidence="15" type="ORF">LX80_00846</name>
</gene>
<comment type="function">
    <text evidence="10 11">Involved in cell wall formation. Catalyzes the final step in the synthesis of UDP-N-acetylmuramoyl-pentapeptide, the precursor of murein.</text>
</comment>
<feature type="domain" description="Mur ligase central" evidence="14">
    <location>
        <begin position="96"/>
        <end position="280"/>
    </location>
</feature>
<keyword evidence="6 10" id="KW-0133">Cell shape</keyword>
<evidence type="ECO:0000256" key="3">
    <source>
        <dbReference type="ARBA" id="ARBA00022618"/>
    </source>
</evidence>
<dbReference type="EMBL" id="QKZV01000002">
    <property type="protein sequence ID" value="PZX64648.1"/>
    <property type="molecule type" value="Genomic_DNA"/>
</dbReference>
<feature type="domain" description="Mur ligase C-terminal" evidence="13">
    <location>
        <begin position="304"/>
        <end position="417"/>
    </location>
</feature>
<evidence type="ECO:0000256" key="10">
    <source>
        <dbReference type="HAMAP-Rule" id="MF_02019"/>
    </source>
</evidence>
<evidence type="ECO:0000259" key="12">
    <source>
        <dbReference type="Pfam" id="PF01225"/>
    </source>
</evidence>
<proteinExistence type="inferred from homology"/>
<dbReference type="AlphaFoldDB" id="A0A2W7RVC3"/>
<keyword evidence="3 10" id="KW-0132">Cell division</keyword>
<dbReference type="GO" id="GO:0071555">
    <property type="term" value="P:cell wall organization"/>
    <property type="evidence" value="ECO:0007669"/>
    <property type="project" value="UniProtKB-KW"/>
</dbReference>
<evidence type="ECO:0000256" key="6">
    <source>
        <dbReference type="ARBA" id="ARBA00022960"/>
    </source>
</evidence>
<dbReference type="GO" id="GO:0047480">
    <property type="term" value="F:UDP-N-acetylmuramoyl-tripeptide-D-alanyl-D-alanine ligase activity"/>
    <property type="evidence" value="ECO:0007669"/>
    <property type="project" value="UniProtKB-UniRule"/>
</dbReference>
<evidence type="ECO:0000256" key="8">
    <source>
        <dbReference type="ARBA" id="ARBA00023306"/>
    </source>
</evidence>
<dbReference type="Gene3D" id="3.40.1190.10">
    <property type="entry name" value="Mur-like, catalytic domain"/>
    <property type="match status" value="1"/>
</dbReference>
<dbReference type="InterPro" id="IPR005863">
    <property type="entry name" value="UDP-N-AcMur_synth"/>
</dbReference>
<reference evidence="15 16" key="1">
    <citation type="submission" date="2018-06" db="EMBL/GenBank/DDBJ databases">
        <title>Genomic Encyclopedia of Archaeal and Bacterial Type Strains, Phase II (KMG-II): from individual species to whole genera.</title>
        <authorList>
            <person name="Goeker M."/>
        </authorList>
    </citation>
    <scope>NUCLEOTIDE SEQUENCE [LARGE SCALE GENOMIC DNA]</scope>
    <source>
        <strain evidence="15 16">DSM 23241</strain>
    </source>
</reference>
<keyword evidence="5 10" id="KW-0067">ATP-binding</keyword>
<dbReference type="GO" id="GO:0009252">
    <property type="term" value="P:peptidoglycan biosynthetic process"/>
    <property type="evidence" value="ECO:0007669"/>
    <property type="project" value="UniProtKB-UniRule"/>
</dbReference>
<comment type="similarity">
    <text evidence="10">Belongs to the MurCDEF family. MurF subfamily.</text>
</comment>
<keyword evidence="4 10" id="KW-0547">Nucleotide-binding</keyword>
<dbReference type="Pfam" id="PF08245">
    <property type="entry name" value="Mur_ligase_M"/>
    <property type="match status" value="1"/>
</dbReference>
<keyword evidence="1 10" id="KW-0963">Cytoplasm</keyword>
<organism evidence="15 16">
    <name type="scientific">Hydrotalea sandarakina</name>
    <dbReference type="NCBI Taxonomy" id="1004304"/>
    <lineage>
        <taxon>Bacteria</taxon>
        <taxon>Pseudomonadati</taxon>
        <taxon>Bacteroidota</taxon>
        <taxon>Chitinophagia</taxon>
        <taxon>Chitinophagales</taxon>
        <taxon>Chitinophagaceae</taxon>
        <taxon>Hydrotalea</taxon>
    </lineage>
</organism>
<evidence type="ECO:0000256" key="4">
    <source>
        <dbReference type="ARBA" id="ARBA00022741"/>
    </source>
</evidence>
<dbReference type="InterPro" id="IPR004101">
    <property type="entry name" value="Mur_ligase_C"/>
</dbReference>
<evidence type="ECO:0000256" key="1">
    <source>
        <dbReference type="ARBA" id="ARBA00022490"/>
    </source>
</evidence>
<dbReference type="GO" id="GO:0051301">
    <property type="term" value="P:cell division"/>
    <property type="evidence" value="ECO:0007669"/>
    <property type="project" value="UniProtKB-KW"/>
</dbReference>
<keyword evidence="7 10" id="KW-0573">Peptidoglycan synthesis</keyword>
<evidence type="ECO:0000313" key="16">
    <source>
        <dbReference type="Proteomes" id="UP000249720"/>
    </source>
</evidence>
<dbReference type="InterPro" id="IPR051046">
    <property type="entry name" value="MurCDEF_CellWall_CoF430Synth"/>
</dbReference>
<dbReference type="GO" id="GO:0005737">
    <property type="term" value="C:cytoplasm"/>
    <property type="evidence" value="ECO:0007669"/>
    <property type="project" value="UniProtKB-SubCell"/>
</dbReference>
<dbReference type="InterPro" id="IPR035911">
    <property type="entry name" value="MurE/MurF_N"/>
</dbReference>
<dbReference type="GO" id="GO:0005524">
    <property type="term" value="F:ATP binding"/>
    <property type="evidence" value="ECO:0007669"/>
    <property type="project" value="UniProtKB-UniRule"/>
</dbReference>
<keyword evidence="8 10" id="KW-0131">Cell cycle</keyword>
<keyword evidence="2 10" id="KW-0436">Ligase</keyword>
<dbReference type="SUPFAM" id="SSF63418">
    <property type="entry name" value="MurE/MurF N-terminal domain"/>
    <property type="match status" value="1"/>
</dbReference>
<keyword evidence="16" id="KW-1185">Reference proteome</keyword>
<dbReference type="InterPro" id="IPR036565">
    <property type="entry name" value="Mur-like_cat_sf"/>
</dbReference>
<evidence type="ECO:0000256" key="7">
    <source>
        <dbReference type="ARBA" id="ARBA00022984"/>
    </source>
</evidence>
<comment type="caution">
    <text evidence="15">The sequence shown here is derived from an EMBL/GenBank/DDBJ whole genome shotgun (WGS) entry which is preliminary data.</text>
</comment>
<dbReference type="InterPro" id="IPR036615">
    <property type="entry name" value="Mur_ligase_C_dom_sf"/>
</dbReference>
<feature type="binding site" evidence="10">
    <location>
        <begin position="98"/>
        <end position="104"/>
    </location>
    <ligand>
        <name>ATP</name>
        <dbReference type="ChEBI" id="CHEBI:30616"/>
    </ligand>
</feature>
<evidence type="ECO:0000256" key="2">
    <source>
        <dbReference type="ARBA" id="ARBA00022598"/>
    </source>
</evidence>
<dbReference type="Proteomes" id="UP000249720">
    <property type="component" value="Unassembled WGS sequence"/>
</dbReference>
<name>A0A2W7RVC3_9BACT</name>
<dbReference type="GO" id="GO:0008360">
    <property type="term" value="P:regulation of cell shape"/>
    <property type="evidence" value="ECO:0007669"/>
    <property type="project" value="UniProtKB-KW"/>
</dbReference>
<comment type="subcellular location">
    <subcellularLocation>
        <location evidence="10 11">Cytoplasm</location>
    </subcellularLocation>
</comment>
<protein>
    <recommendedName>
        <fullName evidence="10 11">UDP-N-acetylmuramoyl-tripeptide--D-alanyl-D-alanine ligase</fullName>
        <ecNumber evidence="10 11">6.3.2.10</ecNumber>
    </recommendedName>
    <alternativeName>
        <fullName evidence="10">D-alanyl-D-alanine-adding enzyme</fullName>
    </alternativeName>
</protein>
<evidence type="ECO:0000256" key="5">
    <source>
        <dbReference type="ARBA" id="ARBA00022840"/>
    </source>
</evidence>
<dbReference type="EC" id="6.3.2.10" evidence="10 11"/>
<feature type="domain" description="Mur ligase N-terminal catalytic" evidence="12">
    <location>
        <begin position="17"/>
        <end position="84"/>
    </location>
</feature>
<comment type="catalytic activity">
    <reaction evidence="10 11">
        <text>D-alanyl-D-alanine + UDP-N-acetyl-alpha-D-muramoyl-L-alanyl-gamma-D-glutamyl-meso-2,6-diaminopimelate + ATP = UDP-N-acetyl-alpha-D-muramoyl-L-alanyl-gamma-D-glutamyl-meso-2,6-diaminopimeloyl-D-alanyl-D-alanine + ADP + phosphate + H(+)</text>
        <dbReference type="Rhea" id="RHEA:28374"/>
        <dbReference type="ChEBI" id="CHEBI:15378"/>
        <dbReference type="ChEBI" id="CHEBI:30616"/>
        <dbReference type="ChEBI" id="CHEBI:43474"/>
        <dbReference type="ChEBI" id="CHEBI:57822"/>
        <dbReference type="ChEBI" id="CHEBI:61386"/>
        <dbReference type="ChEBI" id="CHEBI:83905"/>
        <dbReference type="ChEBI" id="CHEBI:456216"/>
        <dbReference type="EC" id="6.3.2.10"/>
    </reaction>
</comment>
<accession>A0A2W7RVC3</accession>
<dbReference type="HAMAP" id="MF_02019">
    <property type="entry name" value="MurF"/>
    <property type="match status" value="1"/>
</dbReference>
<dbReference type="Gene3D" id="3.40.1390.10">
    <property type="entry name" value="MurE/MurF, N-terminal domain"/>
    <property type="match status" value="1"/>
</dbReference>
<dbReference type="SUPFAM" id="SSF53623">
    <property type="entry name" value="MurD-like peptide ligases, catalytic domain"/>
    <property type="match status" value="1"/>
</dbReference>
<dbReference type="PANTHER" id="PTHR43024:SF1">
    <property type="entry name" value="UDP-N-ACETYLMURAMOYL-TRIPEPTIDE--D-ALANYL-D-ALANINE LIGASE"/>
    <property type="match status" value="1"/>
</dbReference>
<dbReference type="SUPFAM" id="SSF53244">
    <property type="entry name" value="MurD-like peptide ligases, peptide-binding domain"/>
    <property type="match status" value="1"/>
</dbReference>
<dbReference type="PANTHER" id="PTHR43024">
    <property type="entry name" value="UDP-N-ACETYLMURAMOYL-TRIPEPTIDE--D-ALANYL-D-ALANINE LIGASE"/>
    <property type="match status" value="1"/>
</dbReference>